<dbReference type="InterPro" id="IPR032819">
    <property type="entry name" value="TruB_C"/>
</dbReference>
<dbReference type="SUPFAM" id="SSF55120">
    <property type="entry name" value="Pseudouridine synthase"/>
    <property type="match status" value="1"/>
</dbReference>
<proteinExistence type="inferred from homology"/>
<evidence type="ECO:0000259" key="7">
    <source>
        <dbReference type="Pfam" id="PF16198"/>
    </source>
</evidence>
<dbReference type="Pfam" id="PF16198">
    <property type="entry name" value="TruB_C_2"/>
    <property type="match status" value="1"/>
</dbReference>
<dbReference type="CDD" id="cd02573">
    <property type="entry name" value="PseudoU_synth_EcTruB"/>
    <property type="match status" value="1"/>
</dbReference>
<comment type="similarity">
    <text evidence="2 5">Belongs to the pseudouridine synthase TruB family. Type 1 subfamily.</text>
</comment>
<comment type="function">
    <text evidence="5">Responsible for synthesis of pseudouridine from uracil-55 in the psi GC loop of transfer RNAs.</text>
</comment>
<evidence type="ECO:0000259" key="6">
    <source>
        <dbReference type="Pfam" id="PF01509"/>
    </source>
</evidence>
<gene>
    <name evidence="5" type="primary">truB</name>
    <name evidence="8" type="ORF">Rain11_1562</name>
</gene>
<evidence type="ECO:0000313" key="9">
    <source>
        <dbReference type="Proteomes" id="UP000233387"/>
    </source>
</evidence>
<dbReference type="GO" id="GO:1990481">
    <property type="term" value="P:mRNA pseudouridine synthesis"/>
    <property type="evidence" value="ECO:0007669"/>
    <property type="project" value="TreeGrafter"/>
</dbReference>
<evidence type="ECO:0000256" key="1">
    <source>
        <dbReference type="ARBA" id="ARBA00000385"/>
    </source>
</evidence>
<organism evidence="8 9">
    <name type="scientific">Raineya orbicola</name>
    <dbReference type="NCBI Taxonomy" id="2016530"/>
    <lineage>
        <taxon>Bacteria</taxon>
        <taxon>Pseudomonadati</taxon>
        <taxon>Bacteroidota</taxon>
        <taxon>Cytophagia</taxon>
        <taxon>Cytophagales</taxon>
        <taxon>Raineyaceae</taxon>
        <taxon>Raineya</taxon>
    </lineage>
</organism>
<protein>
    <recommendedName>
        <fullName evidence="5">tRNA pseudouridine synthase B</fullName>
        <ecNumber evidence="5">5.4.99.25</ecNumber>
    </recommendedName>
    <alternativeName>
        <fullName evidence="5">tRNA pseudouridine(55) synthase</fullName>
        <shortName evidence="5">Psi55 synthase</shortName>
    </alternativeName>
    <alternativeName>
        <fullName evidence="5">tRNA pseudouridylate synthase</fullName>
    </alternativeName>
    <alternativeName>
        <fullName evidence="5">tRNA-uridine isomerase</fullName>
    </alternativeName>
</protein>
<dbReference type="GO" id="GO:0003723">
    <property type="term" value="F:RNA binding"/>
    <property type="evidence" value="ECO:0007669"/>
    <property type="project" value="InterPro"/>
</dbReference>
<dbReference type="NCBIfam" id="TIGR00431">
    <property type="entry name" value="TruB"/>
    <property type="match status" value="1"/>
</dbReference>
<keyword evidence="3 5" id="KW-0819">tRNA processing</keyword>
<evidence type="ECO:0000256" key="5">
    <source>
        <dbReference type="HAMAP-Rule" id="MF_01080"/>
    </source>
</evidence>
<accession>A0A2N3IF27</accession>
<dbReference type="InterPro" id="IPR002501">
    <property type="entry name" value="PsdUridine_synth_N"/>
</dbReference>
<comment type="caution">
    <text evidence="8">The sequence shown here is derived from an EMBL/GenBank/DDBJ whole genome shotgun (WGS) entry which is preliminary data.</text>
</comment>
<evidence type="ECO:0000256" key="3">
    <source>
        <dbReference type="ARBA" id="ARBA00022694"/>
    </source>
</evidence>
<evidence type="ECO:0000256" key="4">
    <source>
        <dbReference type="ARBA" id="ARBA00023235"/>
    </source>
</evidence>
<dbReference type="PANTHER" id="PTHR13767:SF2">
    <property type="entry name" value="PSEUDOURIDYLATE SYNTHASE TRUB1"/>
    <property type="match status" value="1"/>
</dbReference>
<evidence type="ECO:0000256" key="2">
    <source>
        <dbReference type="ARBA" id="ARBA00005642"/>
    </source>
</evidence>
<dbReference type="InterPro" id="IPR014780">
    <property type="entry name" value="tRNA_psdUridine_synth_TruB"/>
</dbReference>
<dbReference type="InterPro" id="IPR020103">
    <property type="entry name" value="PsdUridine_synth_cat_dom_sf"/>
</dbReference>
<dbReference type="PANTHER" id="PTHR13767">
    <property type="entry name" value="TRNA-PSEUDOURIDINE SYNTHASE"/>
    <property type="match status" value="1"/>
</dbReference>
<dbReference type="EMBL" id="NKXO01000022">
    <property type="protein sequence ID" value="PKQ68907.1"/>
    <property type="molecule type" value="Genomic_DNA"/>
</dbReference>
<dbReference type="RefSeq" id="WP_243390565.1">
    <property type="nucleotide sequence ID" value="NZ_NKXO01000022.1"/>
</dbReference>
<evidence type="ECO:0000313" key="8">
    <source>
        <dbReference type="EMBL" id="PKQ68907.1"/>
    </source>
</evidence>
<dbReference type="GO" id="GO:0160148">
    <property type="term" value="F:tRNA pseudouridine(55) synthase activity"/>
    <property type="evidence" value="ECO:0007669"/>
    <property type="project" value="UniProtKB-EC"/>
</dbReference>
<dbReference type="GO" id="GO:0031119">
    <property type="term" value="P:tRNA pseudouridine synthesis"/>
    <property type="evidence" value="ECO:0007669"/>
    <property type="project" value="UniProtKB-UniRule"/>
</dbReference>
<reference evidence="8 9" key="1">
    <citation type="submission" date="2017-06" db="EMBL/GenBank/DDBJ databases">
        <title>Raineya orbicola gen. nov., sp. nov. a slightly thermophilic bacterium of the phylum Bacteroidetes and the description of Raineyaceae fam. nov.</title>
        <authorList>
            <person name="Albuquerque L."/>
            <person name="Polonia A.R.M."/>
            <person name="Barroso C."/>
            <person name="Froufe H.J.C."/>
            <person name="Lage O."/>
            <person name="Lobo-Da-Cunha A."/>
            <person name="Egas C."/>
            <person name="Da Costa M.S."/>
        </authorList>
    </citation>
    <scope>NUCLEOTIDE SEQUENCE [LARGE SCALE GENOMIC DNA]</scope>
    <source>
        <strain evidence="8 9">SPSPC-11</strain>
    </source>
</reference>
<feature type="domain" description="Pseudouridine synthase II N-terminal" evidence="6">
    <location>
        <begin position="25"/>
        <end position="174"/>
    </location>
</feature>
<feature type="active site" description="Nucleophile" evidence="5">
    <location>
        <position position="40"/>
    </location>
</feature>
<feature type="domain" description="tRNA pseudouridylate synthase B C-terminal" evidence="7">
    <location>
        <begin position="175"/>
        <end position="220"/>
    </location>
</feature>
<dbReference type="AlphaFoldDB" id="A0A2N3IF27"/>
<keyword evidence="9" id="KW-1185">Reference proteome</keyword>
<dbReference type="HAMAP" id="MF_01080">
    <property type="entry name" value="TruB_bact"/>
    <property type="match status" value="1"/>
</dbReference>
<name>A0A2N3IF27_9BACT</name>
<dbReference type="Pfam" id="PF01509">
    <property type="entry name" value="TruB_N"/>
    <property type="match status" value="1"/>
</dbReference>
<sequence>MEQNQIILIDKPYGWTSFQTLKKVKYLLKVAKIGHAGTLDPLATGLLILCTGQKTKEISLYQAQEKEYTGTLVLGKTTPSIDLETEFDSEKDTSRLKAQDVEDILPKFLGEIEQVPPIYSAVKKDGKRLYELARKGKTTEIEPKKIHIYELEITNLQNFPEIDFRVVCSKGTYIRSLVRDIGESLGVGAYLKSLCRTRIGGFRLENAWKISDLETHYRMNKKGE</sequence>
<dbReference type="Proteomes" id="UP000233387">
    <property type="component" value="Unassembled WGS sequence"/>
</dbReference>
<dbReference type="EC" id="5.4.99.25" evidence="5"/>
<keyword evidence="4 5" id="KW-0413">Isomerase</keyword>
<dbReference type="Gene3D" id="3.30.2350.10">
    <property type="entry name" value="Pseudouridine synthase"/>
    <property type="match status" value="1"/>
</dbReference>
<comment type="catalytic activity">
    <reaction evidence="1 5">
        <text>uridine(55) in tRNA = pseudouridine(55) in tRNA</text>
        <dbReference type="Rhea" id="RHEA:42532"/>
        <dbReference type="Rhea" id="RHEA-COMP:10101"/>
        <dbReference type="Rhea" id="RHEA-COMP:10102"/>
        <dbReference type="ChEBI" id="CHEBI:65314"/>
        <dbReference type="ChEBI" id="CHEBI:65315"/>
        <dbReference type="EC" id="5.4.99.25"/>
    </reaction>
</comment>